<sequence length="691" mass="73134">MNYKTILALLVVLLASQAQAQSGGIIYQIIIFIFSLFTFTLPTFFADIFTLIALILSPITITPPSKALYTVRNSPIAKYAAQMNAMAAGCDGNAAAMLIPPGSGYSQSEMSIAETISTSYQQSSQVSIYLIMAILAVSSGSPPADSPFSEYTFPTSPPALTNASQSANITIQVQAQALISYIPFIIQQINSTGSACEDLSGSINASCNCPNSTTVQNVIALWNNVTVEVSAALNITTVNGTLLAYLNETTTVGGNLTAAINATNNLLMQQQTCAQCMAAAVKAHRYRPIGSCHRAAADCKAQHSKEIKRAASNCKRLRSHRRNKSKRAKASREKRVRSRGKSYFTNMGMGIGGFLTRIRFLFISEMTASLSIFASYFSQLQGNFTAGFNAIADNASASINASDTNLTNYINTASDNVTVAIANFTANILANTDPSSNCTGYANASLALLAYFTDEVQKCQAALDANTTAIYANITAQITAFGAIYNDYVSSCDRCVRIVCSSWLCFFRRRIFRDNTGVDQFQACQSDLTAKLVNETILVNITVNASISIIQTNIQKALASAEACVDSKVNLTMYVLSQLQAGYASCLDPNATTTAAPTTTPGPTTTVTANATTTAANATTTAAVTTTQAPTTQVVTTTTAAPYPTCSYGLLNSIFAGIGLATLTPNNLVPCKQGAACATSTYTCSKGCCCL</sequence>
<keyword evidence="2" id="KW-0812">Transmembrane</keyword>
<feature type="chain" id="PRO_5039899452" evidence="3">
    <location>
        <begin position="21"/>
        <end position="691"/>
    </location>
</feature>
<dbReference type="AlphaFoldDB" id="A0A9J6BA43"/>
<accession>A0A9J6BA43</accession>
<feature type="signal peptide" evidence="3">
    <location>
        <begin position="1"/>
        <end position="20"/>
    </location>
</feature>
<comment type="caution">
    <text evidence="4">The sequence shown here is derived from an EMBL/GenBank/DDBJ whole genome shotgun (WGS) entry which is preliminary data.</text>
</comment>
<feature type="compositionally biased region" description="Basic residues" evidence="1">
    <location>
        <begin position="315"/>
        <end position="339"/>
    </location>
</feature>
<keyword evidence="2" id="KW-1133">Transmembrane helix</keyword>
<gene>
    <name evidence="4" type="ORF">PVAND_014408</name>
</gene>
<dbReference type="InterPro" id="IPR009701">
    <property type="entry name" value="SSP160"/>
</dbReference>
<organism evidence="4 5">
    <name type="scientific">Polypedilum vanderplanki</name>
    <name type="common">Sleeping chironomid midge</name>
    <dbReference type="NCBI Taxonomy" id="319348"/>
    <lineage>
        <taxon>Eukaryota</taxon>
        <taxon>Metazoa</taxon>
        <taxon>Ecdysozoa</taxon>
        <taxon>Arthropoda</taxon>
        <taxon>Hexapoda</taxon>
        <taxon>Insecta</taxon>
        <taxon>Pterygota</taxon>
        <taxon>Neoptera</taxon>
        <taxon>Endopterygota</taxon>
        <taxon>Diptera</taxon>
        <taxon>Nematocera</taxon>
        <taxon>Chironomoidea</taxon>
        <taxon>Chironomidae</taxon>
        <taxon>Chironominae</taxon>
        <taxon>Polypedilum</taxon>
        <taxon>Polypedilum</taxon>
    </lineage>
</organism>
<evidence type="ECO:0000256" key="1">
    <source>
        <dbReference type="SAM" id="MobiDB-lite"/>
    </source>
</evidence>
<keyword evidence="5" id="KW-1185">Reference proteome</keyword>
<feature type="region of interest" description="Disordered" evidence="1">
    <location>
        <begin position="313"/>
        <end position="339"/>
    </location>
</feature>
<proteinExistence type="predicted"/>
<evidence type="ECO:0000256" key="2">
    <source>
        <dbReference type="SAM" id="Phobius"/>
    </source>
</evidence>
<keyword evidence="3" id="KW-0732">Signal</keyword>
<name>A0A9J6BA43_POLVA</name>
<evidence type="ECO:0000313" key="5">
    <source>
        <dbReference type="Proteomes" id="UP001107558"/>
    </source>
</evidence>
<protein>
    <submittedName>
        <fullName evidence="4">Uncharacterized protein</fullName>
    </submittedName>
</protein>
<dbReference type="EMBL" id="JADBJN010000004">
    <property type="protein sequence ID" value="KAG5666379.1"/>
    <property type="molecule type" value="Genomic_DNA"/>
</dbReference>
<evidence type="ECO:0000256" key="3">
    <source>
        <dbReference type="SAM" id="SignalP"/>
    </source>
</evidence>
<evidence type="ECO:0000313" key="4">
    <source>
        <dbReference type="EMBL" id="KAG5666379.1"/>
    </source>
</evidence>
<dbReference type="Proteomes" id="UP001107558">
    <property type="component" value="Chromosome 4"/>
</dbReference>
<dbReference type="Pfam" id="PF06933">
    <property type="entry name" value="SSP160"/>
    <property type="match status" value="2"/>
</dbReference>
<keyword evidence="2" id="KW-0472">Membrane</keyword>
<feature type="transmembrane region" description="Helical" evidence="2">
    <location>
        <begin position="30"/>
        <end position="56"/>
    </location>
</feature>
<reference evidence="4" key="1">
    <citation type="submission" date="2021-03" db="EMBL/GenBank/DDBJ databases">
        <title>Chromosome level genome of the anhydrobiotic midge Polypedilum vanderplanki.</title>
        <authorList>
            <person name="Yoshida Y."/>
            <person name="Kikawada T."/>
            <person name="Gusev O."/>
        </authorList>
    </citation>
    <scope>NUCLEOTIDE SEQUENCE</scope>
    <source>
        <strain evidence="4">NIAS01</strain>
        <tissue evidence="4">Whole body or cell culture</tissue>
    </source>
</reference>